<gene>
    <name evidence="2" type="ORF">HNR67_002037</name>
</gene>
<feature type="compositionally biased region" description="Basic and acidic residues" evidence="1">
    <location>
        <begin position="1"/>
        <end position="10"/>
    </location>
</feature>
<feature type="region of interest" description="Disordered" evidence="1">
    <location>
        <begin position="1"/>
        <end position="32"/>
    </location>
</feature>
<accession>A0A7W7CA29</accession>
<dbReference type="AlphaFoldDB" id="A0A7W7CA29"/>
<evidence type="ECO:0000313" key="2">
    <source>
        <dbReference type="EMBL" id="MBB4675919.1"/>
    </source>
</evidence>
<sequence>MARPREHSADLSRSGASSGLTAFGALGMGMEE</sequence>
<organism evidence="2 3">
    <name type="scientific">Crossiella cryophila</name>
    <dbReference type="NCBI Taxonomy" id="43355"/>
    <lineage>
        <taxon>Bacteria</taxon>
        <taxon>Bacillati</taxon>
        <taxon>Actinomycetota</taxon>
        <taxon>Actinomycetes</taxon>
        <taxon>Pseudonocardiales</taxon>
        <taxon>Pseudonocardiaceae</taxon>
        <taxon>Crossiella</taxon>
    </lineage>
</organism>
<evidence type="ECO:0000256" key="1">
    <source>
        <dbReference type="SAM" id="MobiDB-lite"/>
    </source>
</evidence>
<protein>
    <submittedName>
        <fullName evidence="2">Uncharacterized protein</fullName>
    </submittedName>
</protein>
<comment type="caution">
    <text evidence="2">The sequence shown here is derived from an EMBL/GenBank/DDBJ whole genome shotgun (WGS) entry which is preliminary data.</text>
</comment>
<evidence type="ECO:0000313" key="3">
    <source>
        <dbReference type="Proteomes" id="UP000533598"/>
    </source>
</evidence>
<proteinExistence type="predicted"/>
<keyword evidence="3" id="KW-1185">Reference proteome</keyword>
<dbReference type="Proteomes" id="UP000533598">
    <property type="component" value="Unassembled WGS sequence"/>
</dbReference>
<reference evidence="2 3" key="1">
    <citation type="submission" date="2020-08" db="EMBL/GenBank/DDBJ databases">
        <title>Sequencing the genomes of 1000 actinobacteria strains.</title>
        <authorList>
            <person name="Klenk H.-P."/>
        </authorList>
    </citation>
    <scope>NUCLEOTIDE SEQUENCE [LARGE SCALE GENOMIC DNA]</scope>
    <source>
        <strain evidence="2 3">DSM 44230</strain>
    </source>
</reference>
<name>A0A7W7CA29_9PSEU</name>
<dbReference type="EMBL" id="JACHMH010000001">
    <property type="protein sequence ID" value="MBB4675919.1"/>
    <property type="molecule type" value="Genomic_DNA"/>
</dbReference>